<keyword evidence="1" id="KW-0812">Transmembrane</keyword>
<keyword evidence="3" id="KW-1185">Reference proteome</keyword>
<dbReference type="EMBL" id="JBHSFU010000004">
    <property type="protein sequence ID" value="MFC4557647.1"/>
    <property type="molecule type" value="Genomic_DNA"/>
</dbReference>
<protein>
    <recommendedName>
        <fullName evidence="4">DUF3311 domain-containing protein</fullName>
    </recommendedName>
</protein>
<keyword evidence="1" id="KW-1133">Transmembrane helix</keyword>
<proteinExistence type="predicted"/>
<comment type="caution">
    <text evidence="2">The sequence shown here is derived from an EMBL/GenBank/DDBJ whole genome shotgun (WGS) entry which is preliminary data.</text>
</comment>
<dbReference type="Proteomes" id="UP001595989">
    <property type="component" value="Unassembled WGS sequence"/>
</dbReference>
<feature type="transmembrane region" description="Helical" evidence="1">
    <location>
        <begin position="35"/>
        <end position="62"/>
    </location>
</feature>
<evidence type="ECO:0000313" key="2">
    <source>
        <dbReference type="EMBL" id="MFC4557647.1"/>
    </source>
</evidence>
<sequence length="70" mass="8191">MKTNSRLKDPGLIIAAILIIISAIVFIWWPADVHIYGISLVGWLMFFSYFIWFALAVIYVVWMERKEKGK</sequence>
<name>A0ABV9DFV2_9BACI</name>
<feature type="transmembrane region" description="Helical" evidence="1">
    <location>
        <begin position="12"/>
        <end position="29"/>
    </location>
</feature>
<evidence type="ECO:0008006" key="4">
    <source>
        <dbReference type="Google" id="ProtNLM"/>
    </source>
</evidence>
<evidence type="ECO:0000313" key="3">
    <source>
        <dbReference type="Proteomes" id="UP001595989"/>
    </source>
</evidence>
<evidence type="ECO:0000256" key="1">
    <source>
        <dbReference type="SAM" id="Phobius"/>
    </source>
</evidence>
<dbReference type="RefSeq" id="WP_390293629.1">
    <property type="nucleotide sequence ID" value="NZ_JBHSFU010000004.1"/>
</dbReference>
<reference evidence="3" key="1">
    <citation type="journal article" date="2019" name="Int. J. Syst. Evol. Microbiol.">
        <title>The Global Catalogue of Microorganisms (GCM) 10K type strain sequencing project: providing services to taxonomists for standard genome sequencing and annotation.</title>
        <authorList>
            <consortium name="The Broad Institute Genomics Platform"/>
            <consortium name="The Broad Institute Genome Sequencing Center for Infectious Disease"/>
            <person name="Wu L."/>
            <person name="Ma J."/>
        </authorList>
    </citation>
    <scope>NUCLEOTIDE SEQUENCE [LARGE SCALE GENOMIC DNA]</scope>
    <source>
        <strain evidence="3">CGMCC 4.7426</strain>
    </source>
</reference>
<keyword evidence="1" id="KW-0472">Membrane</keyword>
<gene>
    <name evidence="2" type="ORF">ACFO3D_05420</name>
</gene>
<organism evidence="2 3">
    <name type="scientific">Virgibacillus kekensis</name>
    <dbReference type="NCBI Taxonomy" id="202261"/>
    <lineage>
        <taxon>Bacteria</taxon>
        <taxon>Bacillati</taxon>
        <taxon>Bacillota</taxon>
        <taxon>Bacilli</taxon>
        <taxon>Bacillales</taxon>
        <taxon>Bacillaceae</taxon>
        <taxon>Virgibacillus</taxon>
    </lineage>
</organism>
<accession>A0ABV9DFV2</accession>